<dbReference type="PANTHER" id="PTHR11132">
    <property type="entry name" value="SOLUTE CARRIER FAMILY 35"/>
    <property type="match status" value="1"/>
</dbReference>
<protein>
    <submittedName>
        <fullName evidence="7">Putative transporter</fullName>
    </submittedName>
</protein>
<dbReference type="InterPro" id="IPR037185">
    <property type="entry name" value="EmrE-like"/>
</dbReference>
<dbReference type="Pfam" id="PF03151">
    <property type="entry name" value="TPT"/>
    <property type="match status" value="1"/>
</dbReference>
<feature type="transmembrane region" description="Helical" evidence="5">
    <location>
        <begin position="207"/>
        <end position="226"/>
    </location>
</feature>
<name>A0A1R1PTL6_ZANCU</name>
<evidence type="ECO:0000256" key="4">
    <source>
        <dbReference type="ARBA" id="ARBA00023136"/>
    </source>
</evidence>
<evidence type="ECO:0000256" key="5">
    <source>
        <dbReference type="SAM" id="Phobius"/>
    </source>
</evidence>
<dbReference type="Proteomes" id="UP000188320">
    <property type="component" value="Unassembled WGS sequence"/>
</dbReference>
<evidence type="ECO:0000259" key="6">
    <source>
        <dbReference type="Pfam" id="PF03151"/>
    </source>
</evidence>
<proteinExistence type="predicted"/>
<organism evidence="7 8">
    <name type="scientific">Zancudomyces culisetae</name>
    <name type="common">Gut fungus</name>
    <name type="synonym">Smittium culisetae</name>
    <dbReference type="NCBI Taxonomy" id="1213189"/>
    <lineage>
        <taxon>Eukaryota</taxon>
        <taxon>Fungi</taxon>
        <taxon>Fungi incertae sedis</taxon>
        <taxon>Zoopagomycota</taxon>
        <taxon>Kickxellomycotina</taxon>
        <taxon>Harpellomycetes</taxon>
        <taxon>Harpellales</taxon>
        <taxon>Legeriomycetaceae</taxon>
        <taxon>Zancudomyces</taxon>
    </lineage>
</organism>
<comment type="subcellular location">
    <subcellularLocation>
        <location evidence="1">Membrane</location>
        <topology evidence="1">Multi-pass membrane protein</topology>
    </subcellularLocation>
</comment>
<evidence type="ECO:0000313" key="7">
    <source>
        <dbReference type="EMBL" id="OMH84336.1"/>
    </source>
</evidence>
<accession>A0A1R1PTL6</accession>
<evidence type="ECO:0000256" key="1">
    <source>
        <dbReference type="ARBA" id="ARBA00004141"/>
    </source>
</evidence>
<feature type="transmembrane region" description="Helical" evidence="5">
    <location>
        <begin position="280"/>
        <end position="299"/>
    </location>
</feature>
<comment type="caution">
    <text evidence="7">The sequence shown here is derived from an EMBL/GenBank/DDBJ whole genome shotgun (WGS) entry which is preliminary data.</text>
</comment>
<keyword evidence="3 5" id="KW-1133">Transmembrane helix</keyword>
<dbReference type="InterPro" id="IPR004853">
    <property type="entry name" value="Sugar_P_trans_dom"/>
</dbReference>
<dbReference type="GO" id="GO:0016020">
    <property type="term" value="C:membrane"/>
    <property type="evidence" value="ECO:0007669"/>
    <property type="project" value="UniProtKB-SubCell"/>
</dbReference>
<reference evidence="8" key="1">
    <citation type="submission" date="2017-01" db="EMBL/GenBank/DDBJ databases">
        <authorList>
            <person name="Wang Y."/>
            <person name="White M."/>
            <person name="Kvist S."/>
            <person name="Moncalvo J.-M."/>
        </authorList>
    </citation>
    <scope>NUCLEOTIDE SEQUENCE [LARGE SCALE GENOMIC DNA]</scope>
    <source>
        <strain evidence="8">COL-18-3</strain>
    </source>
</reference>
<feature type="transmembrane region" description="Helical" evidence="5">
    <location>
        <begin position="305"/>
        <end position="321"/>
    </location>
</feature>
<feature type="transmembrane region" description="Helical" evidence="5">
    <location>
        <begin position="86"/>
        <end position="105"/>
    </location>
</feature>
<dbReference type="AlphaFoldDB" id="A0A1R1PTL6"/>
<feature type="transmembrane region" description="Helical" evidence="5">
    <location>
        <begin position="16"/>
        <end position="34"/>
    </location>
</feature>
<evidence type="ECO:0000256" key="3">
    <source>
        <dbReference type="ARBA" id="ARBA00022989"/>
    </source>
</evidence>
<dbReference type="SUPFAM" id="SSF103481">
    <property type="entry name" value="Multidrug resistance efflux transporter EmrE"/>
    <property type="match status" value="1"/>
</dbReference>
<feature type="transmembrane region" description="Helical" evidence="5">
    <location>
        <begin position="246"/>
        <end position="268"/>
    </location>
</feature>
<feature type="transmembrane region" description="Helical" evidence="5">
    <location>
        <begin position="138"/>
        <end position="158"/>
    </location>
</feature>
<dbReference type="EMBL" id="LSSK01000210">
    <property type="protein sequence ID" value="OMH84336.1"/>
    <property type="molecule type" value="Genomic_DNA"/>
</dbReference>
<sequence length="343" mass="38419">MVKQSNKTEIFKKYQSNVYLATLCAAWYLCSAIASNSGKEILNVSPHPVTLTYIHFFFVATLLKIYGLIFPERLDTSININQIKKVFYVSVNQVVGHVVTTYAVANAPISLVHTIKGVTPLFTVITCRILFETKYSKSIYISLIPLVTGVGLTSFKAQGLSSRGFFMALAASLTYTFGTIINKYALEKTKENVFESKNKQSNSKLRLLYLTSIISLCLMAPVWFYLEGYEFFSNSSKSALLVNDISKIGFGLFCLLNGITHTTQVFLATTLLNSTSPVTFSITSLFKRIFVITAGFVWFRQNLTLQQSIGVTIFFVGLFMYSRAKMPKGEFTFDKKSQSQKGH</sequence>
<evidence type="ECO:0000256" key="2">
    <source>
        <dbReference type="ARBA" id="ARBA00022692"/>
    </source>
</evidence>
<keyword evidence="2 5" id="KW-0812">Transmembrane</keyword>
<dbReference type="InterPro" id="IPR050186">
    <property type="entry name" value="TPT_transporter"/>
</dbReference>
<keyword evidence="8" id="KW-1185">Reference proteome</keyword>
<feature type="domain" description="Sugar phosphate transporter" evidence="6">
    <location>
        <begin position="20"/>
        <end position="322"/>
    </location>
</feature>
<gene>
    <name evidence="7" type="ORF">AX774_g2136</name>
</gene>
<evidence type="ECO:0000313" key="8">
    <source>
        <dbReference type="Proteomes" id="UP000188320"/>
    </source>
</evidence>
<feature type="transmembrane region" description="Helical" evidence="5">
    <location>
        <begin position="164"/>
        <end position="186"/>
    </location>
</feature>
<feature type="transmembrane region" description="Helical" evidence="5">
    <location>
        <begin position="111"/>
        <end position="131"/>
    </location>
</feature>
<dbReference type="OrthoDB" id="1588579at2759"/>
<feature type="transmembrane region" description="Helical" evidence="5">
    <location>
        <begin position="54"/>
        <end position="74"/>
    </location>
</feature>
<keyword evidence="4 5" id="KW-0472">Membrane</keyword>